<gene>
    <name evidence="1" type="ORF">C7450_109177</name>
</gene>
<evidence type="ECO:0000313" key="2">
    <source>
        <dbReference type="Proteomes" id="UP000248021"/>
    </source>
</evidence>
<keyword evidence="2" id="KW-1185">Reference proteome</keyword>
<organism evidence="1 2">
    <name type="scientific">Chelatococcus asaccharovorans</name>
    <dbReference type="NCBI Taxonomy" id="28210"/>
    <lineage>
        <taxon>Bacteria</taxon>
        <taxon>Pseudomonadati</taxon>
        <taxon>Pseudomonadota</taxon>
        <taxon>Alphaproteobacteria</taxon>
        <taxon>Hyphomicrobiales</taxon>
        <taxon>Chelatococcaceae</taxon>
        <taxon>Chelatococcus</taxon>
    </lineage>
</organism>
<proteinExistence type="predicted"/>
<dbReference type="AlphaFoldDB" id="A0A2V3U1P8"/>
<accession>A0A2V3U1P8</accession>
<dbReference type="EMBL" id="QJJK01000009">
    <property type="protein sequence ID" value="PXW55768.1"/>
    <property type="molecule type" value="Genomic_DNA"/>
</dbReference>
<name>A0A2V3U1P8_9HYPH</name>
<protein>
    <submittedName>
        <fullName evidence="1">Uncharacterized protein</fullName>
    </submittedName>
</protein>
<dbReference type="Proteomes" id="UP000248021">
    <property type="component" value="Unassembled WGS sequence"/>
</dbReference>
<sequence>MLQWATLNVGPRFGMLLHHTDADQEWANDRHASFGRLDVALDEAPHRGWTVVDMRAAWKVVDPFEVK</sequence>
<reference evidence="1 2" key="1">
    <citation type="submission" date="2018-05" db="EMBL/GenBank/DDBJ databases">
        <title>Genomic Encyclopedia of Type Strains, Phase IV (KMG-IV): sequencing the most valuable type-strain genomes for metagenomic binning, comparative biology and taxonomic classification.</title>
        <authorList>
            <person name="Goeker M."/>
        </authorList>
    </citation>
    <scope>NUCLEOTIDE SEQUENCE [LARGE SCALE GENOMIC DNA]</scope>
    <source>
        <strain evidence="1 2">DSM 6462</strain>
    </source>
</reference>
<comment type="caution">
    <text evidence="1">The sequence shown here is derived from an EMBL/GenBank/DDBJ whole genome shotgun (WGS) entry which is preliminary data.</text>
</comment>
<evidence type="ECO:0000313" key="1">
    <source>
        <dbReference type="EMBL" id="PXW55768.1"/>
    </source>
</evidence>